<reference evidence="1 2" key="1">
    <citation type="submission" date="2015-06" db="EMBL/GenBank/DDBJ databases">
        <title>Genome sequence of Pseudoalteromonas peptidolytica.</title>
        <authorList>
            <person name="Xie B.-B."/>
            <person name="Rong J.-C."/>
            <person name="Qin Q.-L."/>
            <person name="Zhang Y.-Z."/>
        </authorList>
    </citation>
    <scope>NUCLEOTIDE SEQUENCE [LARGE SCALE GENOMIC DNA]</scope>
    <source>
        <strain evidence="1 2">F12-50-A1</strain>
    </source>
</reference>
<dbReference type="Proteomes" id="UP000660708">
    <property type="component" value="Unassembled WGS sequence"/>
</dbReference>
<evidence type="ECO:0000313" key="2">
    <source>
        <dbReference type="Proteomes" id="UP000660708"/>
    </source>
</evidence>
<evidence type="ECO:0000313" key="1">
    <source>
        <dbReference type="EMBL" id="MBE0349022.1"/>
    </source>
</evidence>
<organism evidence="1 2">
    <name type="scientific">Pseudoalteromonas peptidolytica F12-50-A1</name>
    <dbReference type="NCBI Taxonomy" id="1315280"/>
    <lineage>
        <taxon>Bacteria</taxon>
        <taxon>Pseudomonadati</taxon>
        <taxon>Pseudomonadota</taxon>
        <taxon>Gammaproteobacteria</taxon>
        <taxon>Alteromonadales</taxon>
        <taxon>Pseudoalteromonadaceae</taxon>
        <taxon>Pseudoalteromonas</taxon>
    </lineage>
</organism>
<comment type="caution">
    <text evidence="1">The sequence shown here is derived from an EMBL/GenBank/DDBJ whole genome shotgun (WGS) entry which is preliminary data.</text>
</comment>
<name>A0A8I0T702_9GAMM</name>
<dbReference type="AlphaFoldDB" id="A0A8I0T702"/>
<keyword evidence="2" id="KW-1185">Reference proteome</keyword>
<protein>
    <submittedName>
        <fullName evidence="1">Uncharacterized protein</fullName>
    </submittedName>
</protein>
<dbReference type="EMBL" id="AQHF01000034">
    <property type="protein sequence ID" value="MBE0349022.1"/>
    <property type="molecule type" value="Genomic_DNA"/>
</dbReference>
<accession>A0A8I0T702</accession>
<sequence>MVQTNPMKKWGFIFQQLFYACYIKRTFYGDYLESVSIY</sequence>
<gene>
    <name evidence="1" type="ORF">PPEP_b0911</name>
</gene>
<proteinExistence type="predicted"/>